<reference evidence="4 5" key="1">
    <citation type="submission" date="2024-05" db="EMBL/GenBank/DDBJ databases">
        <title>A draft genome resource for the thread blight pathogen Marasmius tenuissimus strain MS-2.</title>
        <authorList>
            <person name="Yulfo-Soto G.E."/>
            <person name="Baruah I.K."/>
            <person name="Amoako-Attah I."/>
            <person name="Bukari Y."/>
            <person name="Meinhardt L.W."/>
            <person name="Bailey B.A."/>
            <person name="Cohen S.P."/>
        </authorList>
    </citation>
    <scope>NUCLEOTIDE SEQUENCE [LARGE SCALE GENOMIC DNA]</scope>
    <source>
        <strain evidence="4 5">MS-2</strain>
    </source>
</reference>
<comment type="similarity">
    <text evidence="1">Belongs to the carbon-nitrogen hydrolase superfamily. Nitrilase family.</text>
</comment>
<evidence type="ECO:0000313" key="4">
    <source>
        <dbReference type="EMBL" id="KAL0064292.1"/>
    </source>
</evidence>
<feature type="domain" description="CN hydrolase" evidence="3">
    <location>
        <begin position="1"/>
        <end position="275"/>
    </location>
</feature>
<evidence type="ECO:0000259" key="3">
    <source>
        <dbReference type="PROSITE" id="PS50263"/>
    </source>
</evidence>
<dbReference type="InterPro" id="IPR036526">
    <property type="entry name" value="C-N_Hydrolase_sf"/>
</dbReference>
<dbReference type="InterPro" id="IPR044149">
    <property type="entry name" value="Nitrilases_CHs"/>
</dbReference>
<gene>
    <name evidence="4" type="ORF">AAF712_008736</name>
</gene>
<evidence type="ECO:0000256" key="1">
    <source>
        <dbReference type="ARBA" id="ARBA00008129"/>
    </source>
</evidence>
<evidence type="ECO:0000256" key="2">
    <source>
        <dbReference type="ARBA" id="ARBA00022801"/>
    </source>
</evidence>
<keyword evidence="2" id="KW-0378">Hydrolase</keyword>
<dbReference type="EMBL" id="JBBXMP010000064">
    <property type="protein sequence ID" value="KAL0064292.1"/>
    <property type="molecule type" value="Genomic_DNA"/>
</dbReference>
<evidence type="ECO:0000313" key="5">
    <source>
        <dbReference type="Proteomes" id="UP001437256"/>
    </source>
</evidence>
<dbReference type="PANTHER" id="PTHR46044:SF14">
    <property type="entry name" value="ARYLACETONITRILASE"/>
    <property type="match status" value="1"/>
</dbReference>
<proteinExistence type="inferred from homology"/>
<dbReference type="SUPFAM" id="SSF56317">
    <property type="entry name" value="Carbon-nitrogen hydrolase"/>
    <property type="match status" value="1"/>
</dbReference>
<organism evidence="4 5">
    <name type="scientific">Marasmius tenuissimus</name>
    <dbReference type="NCBI Taxonomy" id="585030"/>
    <lineage>
        <taxon>Eukaryota</taxon>
        <taxon>Fungi</taxon>
        <taxon>Dikarya</taxon>
        <taxon>Basidiomycota</taxon>
        <taxon>Agaricomycotina</taxon>
        <taxon>Agaricomycetes</taxon>
        <taxon>Agaricomycetidae</taxon>
        <taxon>Agaricales</taxon>
        <taxon>Marasmiineae</taxon>
        <taxon>Marasmiaceae</taxon>
        <taxon>Marasmius</taxon>
    </lineage>
</organism>
<dbReference type="Pfam" id="PF00795">
    <property type="entry name" value="CN_hydrolase"/>
    <property type="match status" value="1"/>
</dbReference>
<sequence>MVPDCSSPSELRLYKRSPSGLTSTAALTGSLPWPKKPLPTAQLIELPEAFIPGYPMRTWSGAYDPVFLTKYLKSCLSVKSPQYQKLMRGIKEAKIWAVVRVVERDEESMYCAQSIINPSREVVLHRQAESDRARTHGLGRRPWRVFSWDDSAPSLIVCNEIEADSLNAPVKGPEGAIIECFNCWEHLQPLLHPLATGYPPQFSAEFQVTATSEPKSLLLALLVQMMIELGRRIQGSAMDAKEGGGLAAIYGPDGRDLVQTLSPMEEGILYADINLDDLLMAKLVVDPVGHYSRPDLLSLHVNSPINPLVRQQCKKEEEYNGLLFKIPQLVDD</sequence>
<accession>A0ABR2ZRI3</accession>
<dbReference type="Proteomes" id="UP001437256">
    <property type="component" value="Unassembled WGS sequence"/>
</dbReference>
<dbReference type="InterPro" id="IPR003010">
    <property type="entry name" value="C-N_Hydrolase"/>
</dbReference>
<dbReference type="PANTHER" id="PTHR46044">
    <property type="entry name" value="NITRILASE"/>
    <property type="match status" value="1"/>
</dbReference>
<dbReference type="PROSITE" id="PS50263">
    <property type="entry name" value="CN_HYDROLASE"/>
    <property type="match status" value="1"/>
</dbReference>
<dbReference type="Gene3D" id="3.60.110.10">
    <property type="entry name" value="Carbon-nitrogen hydrolase"/>
    <property type="match status" value="1"/>
</dbReference>
<comment type="caution">
    <text evidence="4">The sequence shown here is derived from an EMBL/GenBank/DDBJ whole genome shotgun (WGS) entry which is preliminary data.</text>
</comment>
<name>A0ABR2ZRI3_9AGAR</name>
<keyword evidence="5" id="KW-1185">Reference proteome</keyword>
<protein>
    <recommendedName>
        <fullName evidence="3">CN hydrolase domain-containing protein</fullName>
    </recommendedName>
</protein>